<keyword evidence="3" id="KW-0949">S-adenosyl-L-methionine</keyword>
<evidence type="ECO:0000259" key="4">
    <source>
        <dbReference type="Pfam" id="PF13649"/>
    </source>
</evidence>
<dbReference type="PANTHER" id="PTHR43464">
    <property type="entry name" value="METHYLTRANSFERASE"/>
    <property type="match status" value="1"/>
</dbReference>
<dbReference type="GO" id="GO:0008168">
    <property type="term" value="F:methyltransferase activity"/>
    <property type="evidence" value="ECO:0007669"/>
    <property type="project" value="UniProtKB-KW"/>
</dbReference>
<feature type="non-terminal residue" evidence="5">
    <location>
        <position position="1"/>
    </location>
</feature>
<reference evidence="5 6" key="1">
    <citation type="submission" date="2019-03" db="EMBL/GenBank/DDBJ databases">
        <title>Draft genome sequences of novel Actinobacteria.</title>
        <authorList>
            <person name="Sahin N."/>
            <person name="Ay H."/>
            <person name="Saygin H."/>
        </authorList>
    </citation>
    <scope>NUCLEOTIDE SEQUENCE [LARGE SCALE GENOMIC DNA]</scope>
    <source>
        <strain evidence="5 6">JCM 13523</strain>
    </source>
</reference>
<proteinExistence type="predicted"/>
<dbReference type="Proteomes" id="UP000295124">
    <property type="component" value="Unassembled WGS sequence"/>
</dbReference>
<comment type="caution">
    <text evidence="5">The sequence shown here is derived from an EMBL/GenBank/DDBJ whole genome shotgun (WGS) entry which is preliminary data.</text>
</comment>
<dbReference type="InterPro" id="IPR041698">
    <property type="entry name" value="Methyltransf_25"/>
</dbReference>
<evidence type="ECO:0000256" key="1">
    <source>
        <dbReference type="ARBA" id="ARBA00022603"/>
    </source>
</evidence>
<dbReference type="EMBL" id="SMKX01000172">
    <property type="protein sequence ID" value="TDD46494.1"/>
    <property type="molecule type" value="Genomic_DNA"/>
</dbReference>
<dbReference type="SUPFAM" id="SSF53335">
    <property type="entry name" value="S-adenosyl-L-methionine-dependent methyltransferases"/>
    <property type="match status" value="1"/>
</dbReference>
<dbReference type="OrthoDB" id="3825914at2"/>
<keyword evidence="1 5" id="KW-0489">Methyltransferase</keyword>
<evidence type="ECO:0000313" key="6">
    <source>
        <dbReference type="Proteomes" id="UP000295124"/>
    </source>
</evidence>
<dbReference type="AlphaFoldDB" id="A0A4R4YQC1"/>
<keyword evidence="2 5" id="KW-0808">Transferase</keyword>
<dbReference type="Pfam" id="PF13649">
    <property type="entry name" value="Methyltransf_25"/>
    <property type="match status" value="1"/>
</dbReference>
<keyword evidence="6" id="KW-1185">Reference proteome</keyword>
<dbReference type="CDD" id="cd02440">
    <property type="entry name" value="AdoMet_MTases"/>
    <property type="match status" value="1"/>
</dbReference>
<dbReference type="GO" id="GO:0032259">
    <property type="term" value="P:methylation"/>
    <property type="evidence" value="ECO:0007669"/>
    <property type="project" value="UniProtKB-KW"/>
</dbReference>
<dbReference type="RefSeq" id="WP_132175918.1">
    <property type="nucleotide sequence ID" value="NZ_SMKX01000172.1"/>
</dbReference>
<dbReference type="PANTHER" id="PTHR43464:SF19">
    <property type="entry name" value="UBIQUINONE BIOSYNTHESIS O-METHYLTRANSFERASE, MITOCHONDRIAL"/>
    <property type="match status" value="1"/>
</dbReference>
<dbReference type="Gene3D" id="3.40.50.150">
    <property type="entry name" value="Vaccinia Virus protein VP39"/>
    <property type="match status" value="1"/>
</dbReference>
<organism evidence="5 6">
    <name type="scientific">Kribbella antibiotica</name>
    <dbReference type="NCBI Taxonomy" id="190195"/>
    <lineage>
        <taxon>Bacteria</taxon>
        <taxon>Bacillati</taxon>
        <taxon>Actinomycetota</taxon>
        <taxon>Actinomycetes</taxon>
        <taxon>Propionibacteriales</taxon>
        <taxon>Kribbellaceae</taxon>
        <taxon>Kribbella</taxon>
    </lineage>
</organism>
<evidence type="ECO:0000256" key="2">
    <source>
        <dbReference type="ARBA" id="ARBA00022679"/>
    </source>
</evidence>
<protein>
    <submittedName>
        <fullName evidence="5">Class I SAM-dependent methyltransferase</fullName>
    </submittedName>
</protein>
<feature type="domain" description="Methyltransferase" evidence="4">
    <location>
        <begin position="7"/>
        <end position="103"/>
    </location>
</feature>
<gene>
    <name evidence="5" type="ORF">E1263_36455</name>
</gene>
<dbReference type="InterPro" id="IPR029063">
    <property type="entry name" value="SAM-dependent_MTases_sf"/>
</dbReference>
<name>A0A4R4YQC1_9ACTN</name>
<evidence type="ECO:0000313" key="5">
    <source>
        <dbReference type="EMBL" id="TDD46494.1"/>
    </source>
</evidence>
<accession>A0A4R4YQC1</accession>
<evidence type="ECO:0000256" key="3">
    <source>
        <dbReference type="ARBA" id="ARBA00022691"/>
    </source>
</evidence>
<sequence>VGGGLSVLEYGCGTGPAACFLAGLGFRVTAVDLIPEAIELAKGFAAELGVQVEFGVQDVCRWPVEVERRYDVVIDSYCLQNIVLDEDRAAVFRGVRDRLAPGGRYLISTALYDASRVYSEEFRYDAVTGICYRGELPYRRHLTPDALRAELTAAGFEVVSLSGDNSVCTAA</sequence>